<proteinExistence type="predicted"/>
<keyword evidence="1" id="KW-0496">Mitochondrion</keyword>
<name>M1K4T1_9EUKA</name>
<accession>M1K4T1</accession>
<dbReference type="EMBL" id="KC573038">
    <property type="protein sequence ID" value="AGE93644.1"/>
    <property type="molecule type" value="Genomic_DNA"/>
</dbReference>
<geneLocation type="mitochondrion" evidence="1"/>
<reference evidence="1" key="2">
    <citation type="submission" date="2012-12" db="EMBL/GenBank/DDBJ databases">
        <authorList>
            <person name="Lang B.F."/>
        </authorList>
    </citation>
    <scope>NUCLEOTIDE SEQUENCE</scope>
    <source>
        <strain evidence="1">ATCC 30864</strain>
    </source>
</reference>
<reference evidence="1" key="1">
    <citation type="journal article" date="2008" name="Mol. Biol. Evol.">
        <title>A phylogenomic investigation into the origin of metazoa.</title>
        <authorList>
            <person name="Ruiz-Trillo I."/>
            <person name="Roger A.J."/>
            <person name="Burger G."/>
            <person name="Gray M.W."/>
            <person name="Lang B.F."/>
        </authorList>
    </citation>
    <scope>NUCLEOTIDE SEQUENCE</scope>
    <source>
        <strain evidence="1">ATCC 30864</strain>
    </source>
</reference>
<dbReference type="AlphaFoldDB" id="M1K4T1"/>
<protein>
    <submittedName>
        <fullName evidence="1">Uncharacterized protein</fullName>
    </submittedName>
</protein>
<gene>
    <name evidence="1" type="primary">orf129</name>
</gene>
<organism evidence="1">
    <name type="scientific">Capsaspora owczarzaki</name>
    <dbReference type="NCBI Taxonomy" id="192875"/>
    <lineage>
        <taxon>Eukaryota</taxon>
        <taxon>Filasterea</taxon>
        <taxon>Capsaspora</taxon>
    </lineage>
</organism>
<sequence length="129" mass="15914">MILSLGLILQSWFTNLDFTILIYQSWFTNLDLPILILQSWFTNLDLPILKWLRWFIIYCLLKMTSQFWRQNHSFILFYNKNSHLCFYLSWNNLEMGRGLINTNFTLVYRIWLCIFIIYIEHNYYITNFT</sequence>
<evidence type="ECO:0000313" key="1">
    <source>
        <dbReference type="EMBL" id="AGE93644.1"/>
    </source>
</evidence>